<comment type="caution">
    <text evidence="2">The sequence shown here is derived from an EMBL/GenBank/DDBJ whole genome shotgun (WGS) entry which is preliminary data.</text>
</comment>
<sequence length="201" mass="21712">MFEVFGDRLFNGLERMSPAAGMLLVAAPGMPSPDFARSVILIVEHDFQGTFGVALTERSDTAVHSVMPEWVDLIAKPQAVYVGGPVDPQAVVGLAVTRPEVDIAEHPELNRLANRLVHVDLNSTPASMAELLQGMRLFAGYCSWAPGQLNAEIERGDWFVTPALPSDVTAAGSVDLWGDVMRRQSQPLPLFATFPASIVES</sequence>
<dbReference type="EMBL" id="JAKGSI010000006">
    <property type="protein sequence ID" value="MCF4007641.1"/>
    <property type="molecule type" value="Genomic_DNA"/>
</dbReference>
<dbReference type="NCBIfam" id="NF001272">
    <property type="entry name" value="PRK00228.2-4"/>
    <property type="match status" value="1"/>
</dbReference>
<proteinExistence type="inferred from homology"/>
<gene>
    <name evidence="2" type="ORF">L1O03_10755</name>
</gene>
<evidence type="ECO:0000313" key="2">
    <source>
        <dbReference type="EMBL" id="MCF4007641.1"/>
    </source>
</evidence>
<reference evidence="2" key="1">
    <citation type="submission" date="2022-01" db="EMBL/GenBank/DDBJ databases">
        <title>Corynebacterium sp. nov isolated from isolated from the feces of the greater white-fronted geese (Anser albifrons) at Poyang Lake, PR China.</title>
        <authorList>
            <person name="Liu Q."/>
        </authorList>
    </citation>
    <scope>NUCLEOTIDE SEQUENCE</scope>
    <source>
        <strain evidence="2">JCM 32435</strain>
    </source>
</reference>
<dbReference type="AlphaFoldDB" id="A0A9X1U047"/>
<evidence type="ECO:0000256" key="1">
    <source>
        <dbReference type="ARBA" id="ARBA00009600"/>
    </source>
</evidence>
<dbReference type="SUPFAM" id="SSF143456">
    <property type="entry name" value="VC0467-like"/>
    <property type="match status" value="1"/>
</dbReference>
<dbReference type="GO" id="GO:0005829">
    <property type="term" value="C:cytosol"/>
    <property type="evidence" value="ECO:0007669"/>
    <property type="project" value="TreeGrafter"/>
</dbReference>
<keyword evidence="3" id="KW-1185">Reference proteome</keyword>
<dbReference type="InterPro" id="IPR003774">
    <property type="entry name" value="AlgH-like"/>
</dbReference>
<name>A0A9X1U047_9CORY</name>
<dbReference type="RefSeq" id="WP_236119932.1">
    <property type="nucleotide sequence ID" value="NZ_JAKGSI010000006.1"/>
</dbReference>
<dbReference type="Pfam" id="PF02622">
    <property type="entry name" value="DUF179"/>
    <property type="match status" value="1"/>
</dbReference>
<evidence type="ECO:0000313" key="3">
    <source>
        <dbReference type="Proteomes" id="UP001139336"/>
    </source>
</evidence>
<protein>
    <submittedName>
        <fullName evidence="2">YqgE/AlgH family protein</fullName>
    </submittedName>
</protein>
<dbReference type="Proteomes" id="UP001139336">
    <property type="component" value="Unassembled WGS sequence"/>
</dbReference>
<dbReference type="Gene3D" id="3.40.1740.10">
    <property type="entry name" value="VC0467-like"/>
    <property type="match status" value="1"/>
</dbReference>
<accession>A0A9X1U047</accession>
<dbReference type="PANTHER" id="PTHR30327:SF1">
    <property type="entry name" value="UPF0301 PROTEIN YQGE"/>
    <property type="match status" value="1"/>
</dbReference>
<organism evidence="2 3">
    <name type="scientific">Corynebacterium uropygiale</name>
    <dbReference type="NCBI Taxonomy" id="1775911"/>
    <lineage>
        <taxon>Bacteria</taxon>
        <taxon>Bacillati</taxon>
        <taxon>Actinomycetota</taxon>
        <taxon>Actinomycetes</taxon>
        <taxon>Mycobacteriales</taxon>
        <taxon>Corynebacteriaceae</taxon>
        <taxon>Corynebacterium</taxon>
    </lineage>
</organism>
<dbReference type="PANTHER" id="PTHR30327">
    <property type="entry name" value="UNCHARACTERIZED PROTEIN YQGE"/>
    <property type="match status" value="1"/>
</dbReference>
<comment type="similarity">
    <text evidence="1">Belongs to the UPF0301 (AlgH) family.</text>
</comment>